<gene>
    <name evidence="1" type="ORF">vBKpn16P2_18</name>
</gene>
<proteinExistence type="predicted"/>
<sequence length="112" mass="13167">MNYQQIILNFLKAYKAWVEEGAPKHEIFHKEHGLCTNLNNYARSIYADDEDTVWYISDELVTMFRMDGLSALIPFNHPEKGQPIYSNEVHHENPWRMQWVTNAINKLEGATK</sequence>
<protein>
    <submittedName>
        <fullName evidence="1">Uncharacterized protein</fullName>
    </submittedName>
</protein>
<organism evidence="1">
    <name type="scientific">Klebsiella phage vB_Kpn16-P2</name>
    <dbReference type="NCBI Taxonomy" id="3230846"/>
    <lineage>
        <taxon>Viruses</taxon>
    </lineage>
</organism>
<name>A0AAU8EEN5_9VIRU</name>
<evidence type="ECO:0000313" key="1">
    <source>
        <dbReference type="EMBL" id="XCG96133.1"/>
    </source>
</evidence>
<reference evidence="1" key="1">
    <citation type="submission" date="2024-05" db="EMBL/GenBank/DDBJ databases">
        <authorList>
            <person name="Ferriol-Gonzalez C."/>
            <person name="Concha-Eloko R."/>
            <person name="Bernabeu-Gimeno M."/>
            <person name="Fernandez-Cuenca F."/>
            <person name="Canada-Garcia J.E."/>
            <person name="Garcia-Cobos S."/>
            <person name="Sanjuan R."/>
            <person name="Domingo-Calap P."/>
        </authorList>
    </citation>
    <scope>NUCLEOTIDE SEQUENCE</scope>
</reference>
<dbReference type="EMBL" id="PP848842">
    <property type="protein sequence ID" value="XCG96133.1"/>
    <property type="molecule type" value="Genomic_DNA"/>
</dbReference>
<accession>A0AAU8EEN5</accession>